<comment type="caution">
    <text evidence="1">The sequence shown here is derived from an EMBL/GenBank/DDBJ whole genome shotgun (WGS) entry which is preliminary data.</text>
</comment>
<evidence type="ECO:0000313" key="1">
    <source>
        <dbReference type="EMBL" id="KAG2651766.1"/>
    </source>
</evidence>
<evidence type="ECO:0000313" key="2">
    <source>
        <dbReference type="Proteomes" id="UP000823388"/>
    </source>
</evidence>
<dbReference type="AlphaFoldDB" id="A0A8T0X1J6"/>
<protein>
    <submittedName>
        <fullName evidence="1">Uncharacterized protein</fullName>
    </submittedName>
</protein>
<sequence>MHSNLLMVIEGYVCDISIDTVVLHVLHHVYNENSSEASTLRSIPCIATCSCS</sequence>
<name>A0A8T0X1J6_PANVG</name>
<proteinExistence type="predicted"/>
<dbReference type="EMBL" id="CM029038">
    <property type="protein sequence ID" value="KAG2651766.1"/>
    <property type="molecule type" value="Genomic_DNA"/>
</dbReference>
<gene>
    <name evidence="1" type="ORF">PVAP13_1NG310019</name>
</gene>
<keyword evidence="2" id="KW-1185">Reference proteome</keyword>
<dbReference type="Proteomes" id="UP000823388">
    <property type="component" value="Chromosome 1N"/>
</dbReference>
<reference evidence="1" key="1">
    <citation type="submission" date="2020-05" db="EMBL/GenBank/DDBJ databases">
        <title>WGS assembly of Panicum virgatum.</title>
        <authorList>
            <person name="Lovell J.T."/>
            <person name="Jenkins J."/>
            <person name="Shu S."/>
            <person name="Juenger T.E."/>
            <person name="Schmutz J."/>
        </authorList>
    </citation>
    <scope>NUCLEOTIDE SEQUENCE</scope>
    <source>
        <strain evidence="1">AP13</strain>
    </source>
</reference>
<accession>A0A8T0X1J6</accession>
<organism evidence="1 2">
    <name type="scientific">Panicum virgatum</name>
    <name type="common">Blackwell switchgrass</name>
    <dbReference type="NCBI Taxonomy" id="38727"/>
    <lineage>
        <taxon>Eukaryota</taxon>
        <taxon>Viridiplantae</taxon>
        <taxon>Streptophyta</taxon>
        <taxon>Embryophyta</taxon>
        <taxon>Tracheophyta</taxon>
        <taxon>Spermatophyta</taxon>
        <taxon>Magnoliopsida</taxon>
        <taxon>Liliopsida</taxon>
        <taxon>Poales</taxon>
        <taxon>Poaceae</taxon>
        <taxon>PACMAD clade</taxon>
        <taxon>Panicoideae</taxon>
        <taxon>Panicodae</taxon>
        <taxon>Paniceae</taxon>
        <taxon>Panicinae</taxon>
        <taxon>Panicum</taxon>
        <taxon>Panicum sect. Hiantes</taxon>
    </lineage>
</organism>